<evidence type="ECO:0000259" key="1">
    <source>
        <dbReference type="PROSITE" id="PS51707"/>
    </source>
</evidence>
<dbReference type="Proteomes" id="UP001055460">
    <property type="component" value="Chromosome"/>
</dbReference>
<dbReference type="CDD" id="cd07756">
    <property type="entry name" value="CYTH-like_Pase_CHAD"/>
    <property type="match status" value="1"/>
</dbReference>
<dbReference type="SUPFAM" id="SSF55154">
    <property type="entry name" value="CYTH-like phosphatases"/>
    <property type="match status" value="1"/>
</dbReference>
<dbReference type="Pfam" id="PF01928">
    <property type="entry name" value="CYTH"/>
    <property type="match status" value="1"/>
</dbReference>
<dbReference type="SMART" id="SM01118">
    <property type="entry name" value="CYTH"/>
    <property type="match status" value="1"/>
</dbReference>
<dbReference type="Pfam" id="PF05235">
    <property type="entry name" value="CHAD"/>
    <property type="match status" value="1"/>
</dbReference>
<evidence type="ECO:0000313" key="3">
    <source>
        <dbReference type="EMBL" id="USJ25229.1"/>
    </source>
</evidence>
<dbReference type="EMBL" id="CP098807">
    <property type="protein sequence ID" value="USJ25229.1"/>
    <property type="molecule type" value="Genomic_DNA"/>
</dbReference>
<sequence length="485" mass="54723">MGLNTEIEIKLELLPEDLDRFAASGLLGEPARVESQRSVYFDTRARDLFQSGFTLRIRTVGSARTQTIKATGASASVFARPEWEQPLDSDEPVVDHTTPLAAQFDLEPGDLQAHFAVDVERTTWKVKQDGADVEVVLDRGLITAGTRQTAIGEIELELKDGAPEALFTLARRIEAIVPIRFGVMSKAERGFRLIDAEQMVFKAEPVELDREMRVAKSFRTVALACLRHHRLNEDVLRVRQNPEALHQARVALRRLRSAFSLYRDLLQDDESTRLKGELKWLAGVFGKARDVDVLLARASQPELVEWLKTARAARYREVFAALDDGRGRALMLDLHQWLHCGAYLSSPPAELHDRPVTDFAEAVLDRERRKLKKHGRALAKINDEERHEARKDAKKLRYAAEFFATLFDDKRGARRHKRFTAAMAALQDELGTLNDLVSAPHVLGEIGLEDHPDAGTLVVQANKNKLIDRAQAALDDVIDVKRFWR</sequence>
<dbReference type="InterPro" id="IPR033469">
    <property type="entry name" value="CYTH-like_dom_sf"/>
</dbReference>
<dbReference type="GO" id="GO:0046872">
    <property type="term" value="F:metal ion binding"/>
    <property type="evidence" value="ECO:0007669"/>
    <property type="project" value="TreeGrafter"/>
</dbReference>
<name>A0A9Q8YCN9_ENSAD</name>
<dbReference type="PANTHER" id="PTHR39569:SF1">
    <property type="entry name" value="INORGANIC TRIPHOSPHATASE"/>
    <property type="match status" value="1"/>
</dbReference>
<evidence type="ECO:0000259" key="2">
    <source>
        <dbReference type="PROSITE" id="PS51708"/>
    </source>
</evidence>
<dbReference type="Gene3D" id="2.40.320.10">
    <property type="entry name" value="Hypothetical Protein Pfu-838710-001"/>
    <property type="match status" value="1"/>
</dbReference>
<dbReference type="PROSITE" id="PS51707">
    <property type="entry name" value="CYTH"/>
    <property type="match status" value="1"/>
</dbReference>
<dbReference type="GO" id="GO:0050355">
    <property type="term" value="F:inorganic triphosphate phosphatase activity"/>
    <property type="evidence" value="ECO:0007669"/>
    <property type="project" value="InterPro"/>
</dbReference>
<dbReference type="AlphaFoldDB" id="A0A9Q8YCN9"/>
<dbReference type="InterPro" id="IPR039013">
    <property type="entry name" value="YgiF"/>
</dbReference>
<feature type="domain" description="CHAD" evidence="2">
    <location>
        <begin position="211"/>
        <end position="483"/>
    </location>
</feature>
<dbReference type="InterPro" id="IPR023577">
    <property type="entry name" value="CYTH_domain"/>
</dbReference>
<protein>
    <submittedName>
        <fullName evidence="3">CHAD domain-containing protein</fullName>
    </submittedName>
</protein>
<dbReference type="PROSITE" id="PS51708">
    <property type="entry name" value="CHAD"/>
    <property type="match status" value="1"/>
</dbReference>
<dbReference type="RefSeq" id="WP_244546693.1">
    <property type="nucleotide sequence ID" value="NZ_CP098807.1"/>
</dbReference>
<reference evidence="3" key="1">
    <citation type="submission" date="2022-06" db="EMBL/GenBank/DDBJ databases">
        <title>Physiological and biochemical characterization and genomic elucidation of a strain of the genus Ensifer adhaerens M8 that combines arsenic oxidation and chromium reduction.</title>
        <authorList>
            <person name="Li X."/>
            <person name="Yu c."/>
        </authorList>
    </citation>
    <scope>NUCLEOTIDE SEQUENCE</scope>
    <source>
        <strain evidence="3">M8</strain>
    </source>
</reference>
<dbReference type="InterPro" id="IPR007899">
    <property type="entry name" value="CHAD_dom"/>
</dbReference>
<gene>
    <name evidence="3" type="ORF">NE863_09775</name>
</gene>
<proteinExistence type="predicted"/>
<organism evidence="3 4">
    <name type="scientific">Ensifer adhaerens</name>
    <name type="common">Sinorhizobium morelense</name>
    <dbReference type="NCBI Taxonomy" id="106592"/>
    <lineage>
        <taxon>Bacteria</taxon>
        <taxon>Pseudomonadati</taxon>
        <taxon>Pseudomonadota</taxon>
        <taxon>Alphaproteobacteria</taxon>
        <taxon>Hyphomicrobiales</taxon>
        <taxon>Rhizobiaceae</taxon>
        <taxon>Sinorhizobium/Ensifer group</taxon>
        <taxon>Ensifer</taxon>
    </lineage>
</organism>
<dbReference type="SMART" id="SM00880">
    <property type="entry name" value="CHAD"/>
    <property type="match status" value="1"/>
</dbReference>
<evidence type="ECO:0000313" key="4">
    <source>
        <dbReference type="Proteomes" id="UP001055460"/>
    </source>
</evidence>
<feature type="domain" description="CYTH" evidence="1">
    <location>
        <begin position="4"/>
        <end position="197"/>
    </location>
</feature>
<dbReference type="InterPro" id="IPR038186">
    <property type="entry name" value="CHAD_dom_sf"/>
</dbReference>
<dbReference type="Gene3D" id="1.40.20.10">
    <property type="entry name" value="CHAD domain"/>
    <property type="match status" value="1"/>
</dbReference>
<dbReference type="PANTHER" id="PTHR39569">
    <property type="entry name" value="INORGANIC TRIPHOSPHATASE"/>
    <property type="match status" value="1"/>
</dbReference>
<accession>A0A9Q8YCN9</accession>